<dbReference type="AlphaFoldDB" id="A0ABD0NQZ8"/>
<evidence type="ECO:0000313" key="2">
    <source>
        <dbReference type="Proteomes" id="UP001529510"/>
    </source>
</evidence>
<gene>
    <name evidence="1" type="ORF">M9458_039595</name>
</gene>
<comment type="caution">
    <text evidence="1">The sequence shown here is derived from an EMBL/GenBank/DDBJ whole genome shotgun (WGS) entry which is preliminary data.</text>
</comment>
<dbReference type="InterPro" id="IPR030559">
    <property type="entry name" value="PolZ_Rev3"/>
</dbReference>
<dbReference type="PANTHER" id="PTHR45812">
    <property type="entry name" value="DNA POLYMERASE ZETA CATALYTIC SUBUNIT"/>
    <property type="match status" value="1"/>
</dbReference>
<organism evidence="1 2">
    <name type="scientific">Cirrhinus mrigala</name>
    <name type="common">Mrigala</name>
    <dbReference type="NCBI Taxonomy" id="683832"/>
    <lineage>
        <taxon>Eukaryota</taxon>
        <taxon>Metazoa</taxon>
        <taxon>Chordata</taxon>
        <taxon>Craniata</taxon>
        <taxon>Vertebrata</taxon>
        <taxon>Euteleostomi</taxon>
        <taxon>Actinopterygii</taxon>
        <taxon>Neopterygii</taxon>
        <taxon>Teleostei</taxon>
        <taxon>Ostariophysi</taxon>
        <taxon>Cypriniformes</taxon>
        <taxon>Cyprinidae</taxon>
        <taxon>Labeoninae</taxon>
        <taxon>Labeonini</taxon>
        <taxon>Cirrhinus</taxon>
    </lineage>
</organism>
<evidence type="ECO:0000313" key="1">
    <source>
        <dbReference type="EMBL" id="KAL0163842.1"/>
    </source>
</evidence>
<dbReference type="PANTHER" id="PTHR45812:SF1">
    <property type="entry name" value="DNA POLYMERASE ZETA CATALYTIC SUBUNIT"/>
    <property type="match status" value="1"/>
</dbReference>
<dbReference type="Proteomes" id="UP001529510">
    <property type="component" value="Unassembled WGS sequence"/>
</dbReference>
<accession>A0ABD0NQZ8</accession>
<protein>
    <submittedName>
        <fullName evidence="1">Uncharacterized protein</fullName>
    </submittedName>
</protein>
<reference evidence="1 2" key="1">
    <citation type="submission" date="2024-05" db="EMBL/GenBank/DDBJ databases">
        <title>Genome sequencing and assembly of Indian major carp, Cirrhinus mrigala (Hamilton, 1822).</title>
        <authorList>
            <person name="Mohindra V."/>
            <person name="Chowdhury L.M."/>
            <person name="Lal K."/>
            <person name="Jena J.K."/>
        </authorList>
    </citation>
    <scope>NUCLEOTIDE SEQUENCE [LARGE SCALE GENOMIC DNA]</scope>
    <source>
        <strain evidence="1">CM1030</strain>
        <tissue evidence="1">Blood</tissue>
    </source>
</reference>
<sequence>VQHLTLISMELHARTRRDLEPDPEFDPICALFYCLSSDVPLLNSDTTQMTGAIVIDKHFSSAE</sequence>
<keyword evidence="2" id="KW-1185">Reference proteome</keyword>
<proteinExistence type="predicted"/>
<dbReference type="InterPro" id="IPR036397">
    <property type="entry name" value="RNaseH_sf"/>
</dbReference>
<feature type="non-terminal residue" evidence="1">
    <location>
        <position position="63"/>
    </location>
</feature>
<dbReference type="Gene3D" id="3.30.420.10">
    <property type="entry name" value="Ribonuclease H-like superfamily/Ribonuclease H"/>
    <property type="match status" value="1"/>
</dbReference>
<dbReference type="EMBL" id="JAMKFB020000020">
    <property type="protein sequence ID" value="KAL0163842.1"/>
    <property type="molecule type" value="Genomic_DNA"/>
</dbReference>
<name>A0ABD0NQZ8_CIRMR</name>
<feature type="non-terminal residue" evidence="1">
    <location>
        <position position="1"/>
    </location>
</feature>